<dbReference type="Pfam" id="PF01483">
    <property type="entry name" value="P_proprotein"/>
    <property type="match status" value="1"/>
</dbReference>
<dbReference type="SUPFAM" id="SSF49785">
    <property type="entry name" value="Galactose-binding domain-like"/>
    <property type="match status" value="1"/>
</dbReference>
<evidence type="ECO:0000313" key="6">
    <source>
        <dbReference type="EMBL" id="TNN38963.1"/>
    </source>
</evidence>
<dbReference type="GO" id="GO:0016020">
    <property type="term" value="C:membrane"/>
    <property type="evidence" value="ECO:0007669"/>
    <property type="project" value="TreeGrafter"/>
</dbReference>
<dbReference type="InterPro" id="IPR022005">
    <property type="entry name" value="Proho_convert"/>
</dbReference>
<dbReference type="GO" id="GO:0043005">
    <property type="term" value="C:neuron projection"/>
    <property type="evidence" value="ECO:0007669"/>
    <property type="project" value="TreeGrafter"/>
</dbReference>
<evidence type="ECO:0000256" key="4">
    <source>
        <dbReference type="SAM" id="MobiDB-lite"/>
    </source>
</evidence>
<dbReference type="PANTHER" id="PTHR42884:SF14">
    <property type="entry name" value="NEUROENDOCRINE CONVERTASE 1"/>
    <property type="match status" value="1"/>
</dbReference>
<keyword evidence="2" id="KW-0378">Hydrolase</keyword>
<dbReference type="PANTHER" id="PTHR42884">
    <property type="entry name" value="PROPROTEIN CONVERTASE SUBTILISIN/KEXIN-RELATED"/>
    <property type="match status" value="1"/>
</dbReference>
<reference evidence="6 7" key="1">
    <citation type="submission" date="2019-03" db="EMBL/GenBank/DDBJ databases">
        <title>First draft genome of Liparis tanakae, snailfish: a comprehensive survey of snailfish specific genes.</title>
        <authorList>
            <person name="Kim W."/>
            <person name="Song I."/>
            <person name="Jeong J.-H."/>
            <person name="Kim D."/>
            <person name="Kim S."/>
            <person name="Ryu S."/>
            <person name="Song J.Y."/>
            <person name="Lee S.K."/>
        </authorList>
    </citation>
    <scope>NUCLEOTIDE SEQUENCE [LARGE SCALE GENOMIC DNA]</scope>
    <source>
        <tissue evidence="6">Muscle</tissue>
    </source>
</reference>
<evidence type="ECO:0000256" key="3">
    <source>
        <dbReference type="ARBA" id="ARBA00022825"/>
    </source>
</evidence>
<dbReference type="AlphaFoldDB" id="A0A4Z2FDV2"/>
<protein>
    <submittedName>
        <fullName evidence="6">Neuroendocrine convertase 1</fullName>
    </submittedName>
</protein>
<feature type="domain" description="P/Homo B" evidence="5">
    <location>
        <begin position="1"/>
        <end position="44"/>
    </location>
</feature>
<name>A0A4Z2FDV2_9TELE</name>
<keyword evidence="3" id="KW-0720">Serine protease</keyword>
<sequence>MSVHTWGEDPSGTWTIKITDTSGRMQNEGRILSWKLILHGTSEKPEHMARPRVYVPYNAVQNDRRGADAPPQTDSDSASHPEKEPKTPSNAPFSPSLALLRLLQTAFNRQTPSSSSSSSSSSWKQQQQQQAGRSFPPPATRLPPQTLYQALDVINRFRGPEDNVYSDYSDGFYREKPYRHRDDRLLQALFEMIDGDHK</sequence>
<dbReference type="GO" id="GO:0004252">
    <property type="term" value="F:serine-type endopeptidase activity"/>
    <property type="evidence" value="ECO:0007669"/>
    <property type="project" value="InterPro"/>
</dbReference>
<keyword evidence="1" id="KW-0645">Protease</keyword>
<dbReference type="Pfam" id="PF12177">
    <property type="entry name" value="Proho_convert"/>
    <property type="match status" value="1"/>
</dbReference>
<dbReference type="GO" id="GO:0005615">
    <property type="term" value="C:extracellular space"/>
    <property type="evidence" value="ECO:0007669"/>
    <property type="project" value="TreeGrafter"/>
</dbReference>
<dbReference type="OrthoDB" id="300641at2759"/>
<dbReference type="EMBL" id="SRLO01001321">
    <property type="protein sequence ID" value="TNN38963.1"/>
    <property type="molecule type" value="Genomic_DNA"/>
</dbReference>
<dbReference type="InterPro" id="IPR002884">
    <property type="entry name" value="P_dom"/>
</dbReference>
<comment type="caution">
    <text evidence="6">The sequence shown here is derived from an EMBL/GenBank/DDBJ whole genome shotgun (WGS) entry which is preliminary data.</text>
</comment>
<dbReference type="InterPro" id="IPR008979">
    <property type="entry name" value="Galactose-bd-like_sf"/>
</dbReference>
<keyword evidence="7" id="KW-1185">Reference proteome</keyword>
<accession>A0A4Z2FDV2</accession>
<organism evidence="6 7">
    <name type="scientific">Liparis tanakae</name>
    <name type="common">Tanaka's snailfish</name>
    <dbReference type="NCBI Taxonomy" id="230148"/>
    <lineage>
        <taxon>Eukaryota</taxon>
        <taxon>Metazoa</taxon>
        <taxon>Chordata</taxon>
        <taxon>Craniata</taxon>
        <taxon>Vertebrata</taxon>
        <taxon>Euteleostomi</taxon>
        <taxon>Actinopterygii</taxon>
        <taxon>Neopterygii</taxon>
        <taxon>Teleostei</taxon>
        <taxon>Neoteleostei</taxon>
        <taxon>Acanthomorphata</taxon>
        <taxon>Eupercaria</taxon>
        <taxon>Perciformes</taxon>
        <taxon>Cottioidei</taxon>
        <taxon>Cottales</taxon>
        <taxon>Liparidae</taxon>
        <taxon>Liparis</taxon>
    </lineage>
</organism>
<evidence type="ECO:0000256" key="2">
    <source>
        <dbReference type="ARBA" id="ARBA00022801"/>
    </source>
</evidence>
<evidence type="ECO:0000256" key="1">
    <source>
        <dbReference type="ARBA" id="ARBA00022670"/>
    </source>
</evidence>
<feature type="compositionally biased region" description="Basic and acidic residues" evidence="4">
    <location>
        <begin position="77"/>
        <end position="86"/>
    </location>
</feature>
<gene>
    <name evidence="6" type="primary">Pcsk1_1</name>
    <name evidence="6" type="ORF">EYF80_050860</name>
</gene>
<evidence type="ECO:0000259" key="5">
    <source>
        <dbReference type="PROSITE" id="PS51829"/>
    </source>
</evidence>
<dbReference type="PROSITE" id="PS51829">
    <property type="entry name" value="P_HOMO_B"/>
    <property type="match status" value="1"/>
</dbReference>
<feature type="region of interest" description="Disordered" evidence="4">
    <location>
        <begin position="108"/>
        <end position="143"/>
    </location>
</feature>
<dbReference type="GO" id="GO:0016486">
    <property type="term" value="P:peptide hormone processing"/>
    <property type="evidence" value="ECO:0007669"/>
    <property type="project" value="TreeGrafter"/>
</dbReference>
<dbReference type="Proteomes" id="UP000314294">
    <property type="component" value="Unassembled WGS sequence"/>
</dbReference>
<proteinExistence type="predicted"/>
<feature type="compositionally biased region" description="Low complexity" evidence="4">
    <location>
        <begin position="113"/>
        <end position="130"/>
    </location>
</feature>
<dbReference type="Gene3D" id="6.10.250.3320">
    <property type="match status" value="1"/>
</dbReference>
<dbReference type="Gene3D" id="2.60.120.260">
    <property type="entry name" value="Galactose-binding domain-like"/>
    <property type="match status" value="1"/>
</dbReference>
<evidence type="ECO:0000313" key="7">
    <source>
        <dbReference type="Proteomes" id="UP000314294"/>
    </source>
</evidence>
<feature type="region of interest" description="Disordered" evidence="4">
    <location>
        <begin position="60"/>
        <end position="94"/>
    </location>
</feature>